<protein>
    <recommendedName>
        <fullName evidence="4">Putative pyrophosphorylase ModD</fullName>
        <ecNumber evidence="3">2.4.2.19</ecNumber>
    </recommendedName>
</protein>
<proteinExistence type="inferred from homology"/>
<dbReference type="CDD" id="cd01573">
    <property type="entry name" value="modD_like"/>
    <property type="match status" value="1"/>
</dbReference>
<dbReference type="GO" id="GO:0005737">
    <property type="term" value="C:cytoplasm"/>
    <property type="evidence" value="ECO:0007669"/>
    <property type="project" value="TreeGrafter"/>
</dbReference>
<gene>
    <name evidence="11" type="primary">nadC_2</name>
    <name evidence="11" type="ORF">OXPF_36850</name>
</gene>
<dbReference type="GO" id="GO:0009435">
    <property type="term" value="P:NAD+ biosynthetic process"/>
    <property type="evidence" value="ECO:0007669"/>
    <property type="project" value="InterPro"/>
</dbReference>
<name>A0A0P8W5J3_9CLOT</name>
<dbReference type="SUPFAM" id="SSF51690">
    <property type="entry name" value="Nicotinate/Quinolinate PRTase C-terminal domain-like"/>
    <property type="match status" value="1"/>
</dbReference>
<comment type="pathway">
    <text evidence="1">Cofactor biosynthesis; NAD(+) biosynthesis; nicotinate D-ribonucleotide from quinolinate: step 1/1.</text>
</comment>
<evidence type="ECO:0000256" key="7">
    <source>
        <dbReference type="ARBA" id="ARBA00047445"/>
    </source>
</evidence>
<dbReference type="NCBIfam" id="TIGR01334">
    <property type="entry name" value="modD"/>
    <property type="match status" value="1"/>
</dbReference>
<evidence type="ECO:0000256" key="1">
    <source>
        <dbReference type="ARBA" id="ARBA00004893"/>
    </source>
</evidence>
<dbReference type="InterPro" id="IPR002638">
    <property type="entry name" value="Quinolinate_PRibosylTrfase_C"/>
</dbReference>
<keyword evidence="6 8" id="KW-0808">Transferase</keyword>
<dbReference type="InterPro" id="IPR036068">
    <property type="entry name" value="Nicotinate_pribotase-like_C"/>
</dbReference>
<dbReference type="PIRSF" id="PIRSF006250">
    <property type="entry name" value="NadC_ModD"/>
    <property type="match status" value="1"/>
</dbReference>
<dbReference type="PANTHER" id="PTHR32179:SF4">
    <property type="entry name" value="PYROPHOSPHORYLASE MODD-RELATED"/>
    <property type="match status" value="1"/>
</dbReference>
<evidence type="ECO:0000256" key="8">
    <source>
        <dbReference type="PIRNR" id="PIRNR006250"/>
    </source>
</evidence>
<keyword evidence="5 8" id="KW-0328">Glycosyltransferase</keyword>
<dbReference type="GO" id="GO:0004514">
    <property type="term" value="F:nicotinate-nucleotide diphosphorylase (carboxylating) activity"/>
    <property type="evidence" value="ECO:0007669"/>
    <property type="project" value="UniProtKB-EC"/>
</dbReference>
<dbReference type="Proteomes" id="UP000050326">
    <property type="component" value="Unassembled WGS sequence"/>
</dbReference>
<evidence type="ECO:0000256" key="6">
    <source>
        <dbReference type="ARBA" id="ARBA00022679"/>
    </source>
</evidence>
<dbReference type="OrthoDB" id="9770610at2"/>
<dbReference type="Gene3D" id="3.20.20.70">
    <property type="entry name" value="Aldolase class I"/>
    <property type="match status" value="1"/>
</dbReference>
<accession>A0A0P8W5J3</accession>
<dbReference type="STRING" id="36849.OXPF_36850"/>
<dbReference type="PANTHER" id="PTHR32179">
    <property type="entry name" value="NICOTINATE-NUCLEOTIDE PYROPHOSPHORYLASE [CARBOXYLATING]"/>
    <property type="match status" value="1"/>
</dbReference>
<dbReference type="InterPro" id="IPR006242">
    <property type="entry name" value="ModD"/>
</dbReference>
<comment type="caution">
    <text evidence="11">The sequence shown here is derived from an EMBL/GenBank/DDBJ whole genome shotgun (WGS) entry which is preliminary data.</text>
</comment>
<dbReference type="InterPro" id="IPR037128">
    <property type="entry name" value="Quinolinate_PRibosylTase_N_sf"/>
</dbReference>
<comment type="similarity">
    <text evidence="2 8">Belongs to the NadC/ModD family.</text>
</comment>
<reference evidence="11 12" key="1">
    <citation type="submission" date="2015-09" db="EMBL/GenBank/DDBJ databases">
        <title>Genome sequence of Oxobacter pfennigii DSM 3222.</title>
        <authorList>
            <person name="Poehlein A."/>
            <person name="Bengelsdorf F.R."/>
            <person name="Schiel-Bengelsdorf B."/>
            <person name="Duerre P."/>
            <person name="Daniel R."/>
        </authorList>
    </citation>
    <scope>NUCLEOTIDE SEQUENCE [LARGE SCALE GENOMIC DNA]</scope>
    <source>
        <strain evidence="11 12">DSM 3222</strain>
    </source>
</reference>
<feature type="domain" description="Quinolinate phosphoribosyl transferase N-terminal" evidence="10">
    <location>
        <begin position="21"/>
        <end position="104"/>
    </location>
</feature>
<comment type="catalytic activity">
    <reaction evidence="7">
        <text>nicotinate beta-D-ribonucleotide + CO2 + diphosphate = quinolinate + 5-phospho-alpha-D-ribose 1-diphosphate + 2 H(+)</text>
        <dbReference type="Rhea" id="RHEA:12733"/>
        <dbReference type="ChEBI" id="CHEBI:15378"/>
        <dbReference type="ChEBI" id="CHEBI:16526"/>
        <dbReference type="ChEBI" id="CHEBI:29959"/>
        <dbReference type="ChEBI" id="CHEBI:33019"/>
        <dbReference type="ChEBI" id="CHEBI:57502"/>
        <dbReference type="ChEBI" id="CHEBI:58017"/>
        <dbReference type="EC" id="2.4.2.19"/>
    </reaction>
</comment>
<evidence type="ECO:0000259" key="9">
    <source>
        <dbReference type="Pfam" id="PF01729"/>
    </source>
</evidence>
<dbReference type="GO" id="GO:0034213">
    <property type="term" value="P:quinolinate catabolic process"/>
    <property type="evidence" value="ECO:0007669"/>
    <property type="project" value="TreeGrafter"/>
</dbReference>
<sequence>MVFIPDEFLDGLISEDMPYFDLTTHLLGISGKEGTIRYVCREEAVICGTEEAVRILNKLGVEVTNSFPSGTVVKPGEFFLEGYGNAGSLHAGWKICQSLLDNCSAIATKTKRMVDIVHSVNPKMPVVTTRKSFPGIKALTLKAVLCGGAFPHRLGLSETVLIFKQHMNFIGGIDGLIERIPAIKEHSCEKKVFVEAESMEEAIALCKAGVDGIQFDKLPPEVLSEGVPQLQEISPSVTLLASGGINETNAALYAVTGVDALVTTSLFTAKPIDIGAKIERA</sequence>
<dbReference type="FunFam" id="3.20.20.70:FF:000030">
    <property type="entry name" value="Nicotinate-nucleotide pyrophosphorylase, carboxylating"/>
    <property type="match status" value="1"/>
</dbReference>
<feature type="domain" description="Quinolinate phosphoribosyl transferase C-terminal" evidence="9">
    <location>
        <begin position="106"/>
        <end position="274"/>
    </location>
</feature>
<keyword evidence="12" id="KW-1185">Reference proteome</keyword>
<dbReference type="EMBL" id="LKET01000051">
    <property type="protein sequence ID" value="KPU42916.1"/>
    <property type="molecule type" value="Genomic_DNA"/>
</dbReference>
<dbReference type="Pfam" id="PF02749">
    <property type="entry name" value="QRPTase_N"/>
    <property type="match status" value="1"/>
</dbReference>
<evidence type="ECO:0000256" key="3">
    <source>
        <dbReference type="ARBA" id="ARBA00011944"/>
    </source>
</evidence>
<evidence type="ECO:0000313" key="11">
    <source>
        <dbReference type="EMBL" id="KPU42916.1"/>
    </source>
</evidence>
<evidence type="ECO:0000256" key="5">
    <source>
        <dbReference type="ARBA" id="ARBA00022676"/>
    </source>
</evidence>
<evidence type="ECO:0000313" key="12">
    <source>
        <dbReference type="Proteomes" id="UP000050326"/>
    </source>
</evidence>
<dbReference type="RefSeq" id="WP_054876648.1">
    <property type="nucleotide sequence ID" value="NZ_LKET01000051.1"/>
</dbReference>
<dbReference type="Pfam" id="PF01729">
    <property type="entry name" value="QRPTase_C"/>
    <property type="match status" value="1"/>
</dbReference>
<dbReference type="InterPro" id="IPR027277">
    <property type="entry name" value="NadC/ModD"/>
</dbReference>
<dbReference type="AlphaFoldDB" id="A0A0P8W5J3"/>
<dbReference type="SUPFAM" id="SSF54675">
    <property type="entry name" value="Nicotinate/Quinolinate PRTase N-terminal domain-like"/>
    <property type="match status" value="1"/>
</dbReference>
<evidence type="ECO:0000259" key="10">
    <source>
        <dbReference type="Pfam" id="PF02749"/>
    </source>
</evidence>
<dbReference type="InterPro" id="IPR013785">
    <property type="entry name" value="Aldolase_TIM"/>
</dbReference>
<dbReference type="PATRIC" id="fig|36849.3.peg.3892"/>
<dbReference type="Gene3D" id="3.90.1170.20">
    <property type="entry name" value="Quinolinate phosphoribosyl transferase, N-terminal domain"/>
    <property type="match status" value="1"/>
</dbReference>
<organism evidence="11 12">
    <name type="scientific">Oxobacter pfennigii</name>
    <dbReference type="NCBI Taxonomy" id="36849"/>
    <lineage>
        <taxon>Bacteria</taxon>
        <taxon>Bacillati</taxon>
        <taxon>Bacillota</taxon>
        <taxon>Clostridia</taxon>
        <taxon>Eubacteriales</taxon>
        <taxon>Clostridiaceae</taxon>
        <taxon>Oxobacter</taxon>
    </lineage>
</organism>
<evidence type="ECO:0000256" key="4">
    <source>
        <dbReference type="ARBA" id="ARBA00019205"/>
    </source>
</evidence>
<dbReference type="InterPro" id="IPR022412">
    <property type="entry name" value="Quinolinate_PRibosylTrfase_N"/>
</dbReference>
<dbReference type="EC" id="2.4.2.19" evidence="3"/>
<evidence type="ECO:0000256" key="2">
    <source>
        <dbReference type="ARBA" id="ARBA00009400"/>
    </source>
</evidence>